<dbReference type="Gene3D" id="3.30.1450.10">
    <property type="match status" value="1"/>
</dbReference>
<name>A0A8J6TRX3_9GAMM</name>
<sequence length="129" mass="14741">MGEIKLLNFSIPEFSIPDLPGVSIYRADIHQGNIVEQNMVNQLKPGMNKRQVRYVMGSPLIIDPFHQERWDYFYSKKSDGKLEKQQRITLFFEQNKLVRTEGDLMPTVATKPDSAPSASVEIGDLEVTK</sequence>
<accession>A0A8J6TRX3</accession>
<evidence type="ECO:0000256" key="4">
    <source>
        <dbReference type="HAMAP-Rule" id="MF_00925"/>
    </source>
</evidence>
<dbReference type="GO" id="GO:0051205">
    <property type="term" value="P:protein insertion into membrane"/>
    <property type="evidence" value="ECO:0007669"/>
    <property type="project" value="UniProtKB-UniRule"/>
</dbReference>
<dbReference type="InterPro" id="IPR026592">
    <property type="entry name" value="BamE"/>
</dbReference>
<dbReference type="PANTHER" id="PTHR37482">
    <property type="entry name" value="OUTER MEMBRANE PROTEIN ASSEMBLY FACTOR BAME"/>
    <property type="match status" value="1"/>
</dbReference>
<evidence type="ECO:0000313" key="6">
    <source>
        <dbReference type="EMBL" id="MBC8518823.1"/>
    </source>
</evidence>
<evidence type="ECO:0000259" key="5">
    <source>
        <dbReference type="Pfam" id="PF04355"/>
    </source>
</evidence>
<comment type="function">
    <text evidence="4">Part of the outer membrane protein assembly complex, which is involved in assembly and insertion of beta-barrel proteins into the outer membrane.</text>
</comment>
<dbReference type="Proteomes" id="UP000654401">
    <property type="component" value="Unassembled WGS sequence"/>
</dbReference>
<dbReference type="InterPro" id="IPR007450">
    <property type="entry name" value="BamE_dom"/>
</dbReference>
<gene>
    <name evidence="4" type="primary">bamE</name>
    <name evidence="6" type="ORF">H8D24_00255</name>
</gene>
<feature type="domain" description="Outer membrane protein assembly factor BamE" evidence="5">
    <location>
        <begin position="32"/>
        <end position="101"/>
    </location>
</feature>
<comment type="similarity">
    <text evidence="4">Belongs to the BamE family.</text>
</comment>
<comment type="subcellular location">
    <subcellularLocation>
        <location evidence="4">Cell outer membrane</location>
    </subcellularLocation>
</comment>
<comment type="subunit">
    <text evidence="4">Part of the Bam complex.</text>
</comment>
<reference evidence="6 7" key="1">
    <citation type="submission" date="2020-08" db="EMBL/GenBank/DDBJ databases">
        <title>Bridging the membrane lipid divide: bacteria of the FCB group superphylum have the potential to synthesize archaeal ether lipids.</title>
        <authorList>
            <person name="Villanueva L."/>
            <person name="Von Meijenfeldt F.A.B."/>
            <person name="Westbye A.B."/>
            <person name="Yadav S."/>
            <person name="Hopmans E.C."/>
            <person name="Dutilh B.E."/>
            <person name="Sinninghe Damste J.S."/>
        </authorList>
    </citation>
    <scope>NUCLEOTIDE SEQUENCE [LARGE SCALE GENOMIC DNA]</scope>
    <source>
        <strain evidence="6">NIOZ-UU100</strain>
    </source>
</reference>
<evidence type="ECO:0000256" key="3">
    <source>
        <dbReference type="ARBA" id="ARBA00023237"/>
    </source>
</evidence>
<dbReference type="GO" id="GO:0043165">
    <property type="term" value="P:Gram-negative-bacterium-type cell outer membrane assembly"/>
    <property type="evidence" value="ECO:0007669"/>
    <property type="project" value="UniProtKB-UniRule"/>
</dbReference>
<dbReference type="Pfam" id="PF04355">
    <property type="entry name" value="BamE"/>
    <property type="match status" value="1"/>
</dbReference>
<dbReference type="GO" id="GO:1990063">
    <property type="term" value="C:Bam protein complex"/>
    <property type="evidence" value="ECO:0007669"/>
    <property type="project" value="TreeGrafter"/>
</dbReference>
<keyword evidence="1 4" id="KW-0732">Signal</keyword>
<keyword evidence="3 4" id="KW-0998">Cell outer membrane</keyword>
<dbReference type="InterPro" id="IPR037873">
    <property type="entry name" value="BamE-like"/>
</dbReference>
<evidence type="ECO:0000313" key="7">
    <source>
        <dbReference type="Proteomes" id="UP000654401"/>
    </source>
</evidence>
<evidence type="ECO:0000256" key="1">
    <source>
        <dbReference type="ARBA" id="ARBA00022729"/>
    </source>
</evidence>
<comment type="caution">
    <text evidence="6">The sequence shown here is derived from an EMBL/GenBank/DDBJ whole genome shotgun (WGS) entry which is preliminary data.</text>
</comment>
<evidence type="ECO:0000256" key="2">
    <source>
        <dbReference type="ARBA" id="ARBA00023136"/>
    </source>
</evidence>
<dbReference type="GO" id="GO:0030674">
    <property type="term" value="F:protein-macromolecule adaptor activity"/>
    <property type="evidence" value="ECO:0007669"/>
    <property type="project" value="TreeGrafter"/>
</dbReference>
<protein>
    <recommendedName>
        <fullName evidence="4">Outer membrane protein assembly factor BamE</fullName>
    </recommendedName>
</protein>
<dbReference type="PANTHER" id="PTHR37482:SF1">
    <property type="entry name" value="OUTER MEMBRANE PROTEIN ASSEMBLY FACTOR BAME"/>
    <property type="match status" value="1"/>
</dbReference>
<dbReference type="EMBL" id="JACNFK010000006">
    <property type="protein sequence ID" value="MBC8518823.1"/>
    <property type="molecule type" value="Genomic_DNA"/>
</dbReference>
<keyword evidence="2 4" id="KW-0472">Membrane</keyword>
<proteinExistence type="inferred from homology"/>
<organism evidence="6 7">
    <name type="scientific">Candidatus Thiopontia autotrophica</name>
    <dbReference type="NCBI Taxonomy" id="2841688"/>
    <lineage>
        <taxon>Bacteria</taxon>
        <taxon>Pseudomonadati</taxon>
        <taxon>Pseudomonadota</taxon>
        <taxon>Gammaproteobacteria</taxon>
        <taxon>Candidatus Thiopontia</taxon>
    </lineage>
</organism>
<dbReference type="HAMAP" id="MF_00925">
    <property type="entry name" value="OM_assembly_BamE"/>
    <property type="match status" value="1"/>
</dbReference>
<dbReference type="AlphaFoldDB" id="A0A8J6TRX3"/>